<protein>
    <submittedName>
        <fullName evidence="2">Uncharacterized protein</fullName>
    </submittedName>
</protein>
<organism evidence="2 3">
    <name type="scientific">Caldibacillus debilis</name>
    <dbReference type="NCBI Taxonomy" id="301148"/>
    <lineage>
        <taxon>Bacteria</taxon>
        <taxon>Bacillati</taxon>
        <taxon>Bacillota</taxon>
        <taxon>Bacilli</taxon>
        <taxon>Bacillales</taxon>
        <taxon>Bacillaceae</taxon>
        <taxon>Caldibacillus</taxon>
    </lineage>
</organism>
<reference evidence="2 3" key="1">
    <citation type="submission" date="2018-03" db="EMBL/GenBank/DDBJ databases">
        <authorList>
            <person name="Keele B.F."/>
        </authorList>
    </citation>
    <scope>NUCLEOTIDE SEQUENCE [LARGE SCALE GENOMIC DNA]</scope>
    <source>
        <strain evidence="2">ZCTH4_d</strain>
    </source>
</reference>
<evidence type="ECO:0000313" key="2">
    <source>
        <dbReference type="EMBL" id="REJ31618.1"/>
    </source>
</evidence>
<sequence length="76" mass="8523">MENGLGFIQAIICFPKGVLVPRKPETFIWGRVFSSHLSAERGKNRTLSGRRRPGQNADRGKEQGSALCRYVCRAVF</sequence>
<dbReference type="AlphaFoldDB" id="A0A3E0K8T2"/>
<proteinExistence type="predicted"/>
<feature type="region of interest" description="Disordered" evidence="1">
    <location>
        <begin position="38"/>
        <end position="63"/>
    </location>
</feature>
<gene>
    <name evidence="2" type="ORF">C6P37_00240</name>
</gene>
<accession>A0A3E0K8T2</accession>
<evidence type="ECO:0000313" key="3">
    <source>
        <dbReference type="Proteomes" id="UP000257014"/>
    </source>
</evidence>
<dbReference type="EMBL" id="QEWE01000002">
    <property type="protein sequence ID" value="REJ31618.1"/>
    <property type="molecule type" value="Genomic_DNA"/>
</dbReference>
<name>A0A3E0K8T2_9BACI</name>
<evidence type="ECO:0000256" key="1">
    <source>
        <dbReference type="SAM" id="MobiDB-lite"/>
    </source>
</evidence>
<comment type="caution">
    <text evidence="2">The sequence shown here is derived from an EMBL/GenBank/DDBJ whole genome shotgun (WGS) entry which is preliminary data.</text>
</comment>
<dbReference type="Proteomes" id="UP000257014">
    <property type="component" value="Unassembled WGS sequence"/>
</dbReference>